<evidence type="ECO:0000313" key="2">
    <source>
        <dbReference type="EMBL" id="BES95773.1"/>
    </source>
</evidence>
<dbReference type="EMBL" id="AP028914">
    <property type="protein sequence ID" value="BES95773.1"/>
    <property type="molecule type" value="Genomic_DNA"/>
</dbReference>
<dbReference type="InterPro" id="IPR011009">
    <property type="entry name" value="Kinase-like_dom_sf"/>
</dbReference>
<evidence type="ECO:0000313" key="3">
    <source>
        <dbReference type="Proteomes" id="UP001307889"/>
    </source>
</evidence>
<organism evidence="2 3">
    <name type="scientific">Nesidiocoris tenuis</name>
    <dbReference type="NCBI Taxonomy" id="355587"/>
    <lineage>
        <taxon>Eukaryota</taxon>
        <taxon>Metazoa</taxon>
        <taxon>Ecdysozoa</taxon>
        <taxon>Arthropoda</taxon>
        <taxon>Hexapoda</taxon>
        <taxon>Insecta</taxon>
        <taxon>Pterygota</taxon>
        <taxon>Neoptera</taxon>
        <taxon>Paraneoptera</taxon>
        <taxon>Hemiptera</taxon>
        <taxon>Heteroptera</taxon>
        <taxon>Panheteroptera</taxon>
        <taxon>Cimicomorpha</taxon>
        <taxon>Miridae</taxon>
        <taxon>Dicyphina</taxon>
        <taxon>Nesidiocoris</taxon>
    </lineage>
</organism>
<sequence>MEIGKSWLETVLKRQSFENSPTAVADFKLQGSNIKKGQNFLSKIDRLEATAILGSGRRKKINFIVKNQHVTKHMKQFTLETGIFIREIMMFRDILPKMEDLLEEIGDTNDIPWGKCVDVSLYNRIVFEDLTASGYVVYNRMKQLGLQASLLVMKQLGKFHALSKILLDRGEIPMDIFGHHVWAKMEERNVAIHADVLTKYDKTMESWGEEWKEARERLQKAKPKITDMYHKTMKYDPSEFFVLNHGDCQTNNLMYRFGDDSEQPNSLKFIDFQLCFVNSPARDINYFLLLSVRQEVQLEHYDKLLQTYTDSLNYYLTQFKYEGFIPKVGDIKQMLDQRYASSLGEAIWLVPMLLSDHEDKPDIEEMMEKYEGAEKAGEGVDENYWSSNESKINTTIMQNTIKKSMELGII</sequence>
<dbReference type="Pfam" id="PF02958">
    <property type="entry name" value="EcKL"/>
    <property type="match status" value="1"/>
</dbReference>
<feature type="domain" description="CHK kinase-like" evidence="1">
    <location>
        <begin position="125"/>
        <end position="318"/>
    </location>
</feature>
<dbReference type="SUPFAM" id="SSF56112">
    <property type="entry name" value="Protein kinase-like (PK-like)"/>
    <property type="match status" value="1"/>
</dbReference>
<name>A0ABN7AU94_9HEMI</name>
<proteinExistence type="predicted"/>
<keyword evidence="2" id="KW-0808">Transferase</keyword>
<dbReference type="Proteomes" id="UP001307889">
    <property type="component" value="Chromosome 6"/>
</dbReference>
<dbReference type="PANTHER" id="PTHR11012:SF56">
    <property type="entry name" value="CHK KINASE-LIKE DOMAIN-CONTAINING PROTEIN-RELATED"/>
    <property type="match status" value="1"/>
</dbReference>
<dbReference type="Gene3D" id="3.90.1200.10">
    <property type="match status" value="1"/>
</dbReference>
<keyword evidence="3" id="KW-1185">Reference proteome</keyword>
<accession>A0ABN7AU94</accession>
<dbReference type="SMART" id="SM00587">
    <property type="entry name" value="CHK"/>
    <property type="match status" value="1"/>
</dbReference>
<dbReference type="InterPro" id="IPR015897">
    <property type="entry name" value="CHK_kinase-like"/>
</dbReference>
<dbReference type="InterPro" id="IPR004119">
    <property type="entry name" value="EcKL"/>
</dbReference>
<reference evidence="2 3" key="1">
    <citation type="submission" date="2023-09" db="EMBL/GenBank/DDBJ databases">
        <title>Nesidiocoris tenuis whole genome shotgun sequence.</title>
        <authorList>
            <person name="Shibata T."/>
            <person name="Shimoda M."/>
            <person name="Kobayashi T."/>
            <person name="Uehara T."/>
        </authorList>
    </citation>
    <scope>NUCLEOTIDE SEQUENCE [LARGE SCALE GENOMIC DNA]</scope>
    <source>
        <strain evidence="2 3">Japan</strain>
    </source>
</reference>
<gene>
    <name evidence="2" type="ORF">NTJ_08582</name>
</gene>
<dbReference type="PANTHER" id="PTHR11012">
    <property type="entry name" value="PROTEIN KINASE-LIKE DOMAIN-CONTAINING"/>
    <property type="match status" value="1"/>
</dbReference>
<protein>
    <submittedName>
        <fullName evidence="2">Transferase activity, transferring phosphorus-containing groups</fullName>
    </submittedName>
</protein>
<evidence type="ECO:0000259" key="1">
    <source>
        <dbReference type="SMART" id="SM00587"/>
    </source>
</evidence>
<dbReference type="GO" id="GO:0016740">
    <property type="term" value="F:transferase activity"/>
    <property type="evidence" value="ECO:0007669"/>
    <property type="project" value="UniProtKB-KW"/>
</dbReference>